<name>A0A915DSW6_9BILA</name>
<evidence type="ECO:0000256" key="1">
    <source>
        <dbReference type="SAM" id="SignalP"/>
    </source>
</evidence>
<dbReference type="WBParaSite" id="jg22807">
    <property type="protein sequence ID" value="jg22807"/>
    <property type="gene ID" value="jg22807"/>
</dbReference>
<feature type="chain" id="PRO_5037884545" evidence="1">
    <location>
        <begin position="20"/>
        <end position="142"/>
    </location>
</feature>
<dbReference type="AlphaFoldDB" id="A0A915DSW6"/>
<accession>A0A915DSW6</accession>
<feature type="signal peptide" evidence="1">
    <location>
        <begin position="1"/>
        <end position="19"/>
    </location>
</feature>
<keyword evidence="2" id="KW-1185">Reference proteome</keyword>
<keyword evidence="1" id="KW-0732">Signal</keyword>
<evidence type="ECO:0000313" key="2">
    <source>
        <dbReference type="Proteomes" id="UP000887574"/>
    </source>
</evidence>
<reference evidence="3" key="1">
    <citation type="submission" date="2022-11" db="UniProtKB">
        <authorList>
            <consortium name="WormBaseParasite"/>
        </authorList>
    </citation>
    <scope>IDENTIFICATION</scope>
</reference>
<organism evidence="2 3">
    <name type="scientific">Ditylenchus dipsaci</name>
    <dbReference type="NCBI Taxonomy" id="166011"/>
    <lineage>
        <taxon>Eukaryota</taxon>
        <taxon>Metazoa</taxon>
        <taxon>Ecdysozoa</taxon>
        <taxon>Nematoda</taxon>
        <taxon>Chromadorea</taxon>
        <taxon>Rhabditida</taxon>
        <taxon>Tylenchina</taxon>
        <taxon>Tylenchomorpha</taxon>
        <taxon>Sphaerularioidea</taxon>
        <taxon>Anguinidae</taxon>
        <taxon>Anguininae</taxon>
        <taxon>Ditylenchus</taxon>
    </lineage>
</organism>
<evidence type="ECO:0000313" key="3">
    <source>
        <dbReference type="WBParaSite" id="jg22807"/>
    </source>
</evidence>
<sequence length="142" mass="15924">MEFIYLIAIFLTLLNPASSQQYFPLTDFYRYHGAYGSADLGVRSPLSNTQAPPTAELRATVEPKMLPQTYGSGPYQHTVMVPNIYAYGDRPIQVGMAPYQTTYWVPNPAPDTQPDTRHSGDEFNGFYLMCSSANCGRGRKRK</sequence>
<proteinExistence type="predicted"/>
<dbReference type="Proteomes" id="UP000887574">
    <property type="component" value="Unplaced"/>
</dbReference>
<protein>
    <submittedName>
        <fullName evidence="3">Uncharacterized protein</fullName>
    </submittedName>
</protein>